<feature type="domain" description="Aminotransferase class V" evidence="11">
    <location>
        <begin position="9"/>
        <end position="395"/>
    </location>
</feature>
<keyword evidence="8" id="KW-0663">Pyridoxal phosphate</keyword>
<evidence type="ECO:0000256" key="1">
    <source>
        <dbReference type="ARBA" id="ARBA00001933"/>
    </source>
</evidence>
<evidence type="ECO:0000256" key="9">
    <source>
        <dbReference type="ARBA" id="ARBA00023299"/>
    </source>
</evidence>
<evidence type="ECO:0000313" key="12">
    <source>
        <dbReference type="EMBL" id="GJE91650.1"/>
    </source>
</evidence>
<dbReference type="GO" id="GO:0030170">
    <property type="term" value="F:pyridoxal phosphate binding"/>
    <property type="evidence" value="ECO:0007669"/>
    <property type="project" value="TreeGrafter"/>
</dbReference>
<keyword evidence="13" id="KW-1185">Reference proteome</keyword>
<dbReference type="SUPFAM" id="SSF53383">
    <property type="entry name" value="PLP-dependent transferases"/>
    <property type="match status" value="1"/>
</dbReference>
<evidence type="ECO:0000256" key="8">
    <source>
        <dbReference type="ARBA" id="ARBA00022898"/>
    </source>
</evidence>
<dbReference type="Gene3D" id="3.90.1150.10">
    <property type="entry name" value="Aspartate Aminotransferase, domain 1"/>
    <property type="match status" value="1"/>
</dbReference>
<comment type="cofactor">
    <cofactor evidence="1">
        <name>pyridoxal 5'-phosphate</name>
        <dbReference type="ChEBI" id="CHEBI:597326"/>
    </cofactor>
</comment>
<keyword evidence="6" id="KW-0028">Amino-acid biosynthesis</keyword>
<organism evidence="12 13">
    <name type="scientific">Phanerochaete sordida</name>
    <dbReference type="NCBI Taxonomy" id="48140"/>
    <lineage>
        <taxon>Eukaryota</taxon>
        <taxon>Fungi</taxon>
        <taxon>Dikarya</taxon>
        <taxon>Basidiomycota</taxon>
        <taxon>Agaricomycotina</taxon>
        <taxon>Agaricomycetes</taxon>
        <taxon>Polyporales</taxon>
        <taxon>Phanerochaetaceae</taxon>
        <taxon>Phanerochaete</taxon>
    </lineage>
</organism>
<comment type="pathway">
    <text evidence="2">Amino-acid biosynthesis; L-serine biosynthesis; L-serine from 3-phospho-D-glycerate: step 2/3.</text>
</comment>
<sequence length="409" mass="43695">MSTEPHNRVVNFGAGPAPLPLSVLEEAQGALLNFNNSGIGIAEISHRSPEFLAFRARTDARIRTQLAVPRTHHILFTQSGASAQFAAAVTNLLARHRLLHPDAAPADTPLDYVVTGTWSARAAAEARRLTAPGAHARVHIAADARTHSPAGAFDGLPPRTAYAFSAAPALVYYCENETVEGVQFSSAPASPGAFPFDALPPGAALVGDYSSSFMSRAIPRLGEHALVYACAQKNVGPAGVTVLLVREDCLVDVEAAARAGALPVATLDAPKTHADARSLYNTPSVFALYVTGLVLAHMERMGGVPYYEALSRRKALKVYAAVREGQERGVCRRAGREGSESWMNVVFTAPGEGAEQRFLDGAKARGMAGIKGHRFVGGIRVSLYNAVTEEHVDKLVEYMKWFIAEETKN</sequence>
<dbReference type="InterPro" id="IPR015424">
    <property type="entry name" value="PyrdxlP-dep_Trfase"/>
</dbReference>
<evidence type="ECO:0000313" key="13">
    <source>
        <dbReference type="Proteomes" id="UP000703269"/>
    </source>
</evidence>
<dbReference type="Proteomes" id="UP000703269">
    <property type="component" value="Unassembled WGS sequence"/>
</dbReference>
<evidence type="ECO:0000256" key="4">
    <source>
        <dbReference type="ARBA" id="ARBA00013030"/>
    </source>
</evidence>
<evidence type="ECO:0000256" key="2">
    <source>
        <dbReference type="ARBA" id="ARBA00005099"/>
    </source>
</evidence>
<keyword evidence="5 12" id="KW-0032">Aminotransferase</keyword>
<keyword evidence="7" id="KW-0808">Transferase</keyword>
<dbReference type="HAMAP" id="MF_00160">
    <property type="entry name" value="SerC_aminotrans_5"/>
    <property type="match status" value="1"/>
</dbReference>
<keyword evidence="9" id="KW-0718">Serine biosynthesis</keyword>
<dbReference type="PIRSF" id="PIRSF000525">
    <property type="entry name" value="SerC"/>
    <property type="match status" value="1"/>
</dbReference>
<dbReference type="InterPro" id="IPR015422">
    <property type="entry name" value="PyrdxlP-dep_Trfase_small"/>
</dbReference>
<dbReference type="PANTHER" id="PTHR43247:SF1">
    <property type="entry name" value="PHOSPHOSERINE AMINOTRANSFERASE"/>
    <property type="match status" value="1"/>
</dbReference>
<dbReference type="AlphaFoldDB" id="A0A9P3GD50"/>
<dbReference type="GO" id="GO:0004648">
    <property type="term" value="F:O-phospho-L-serine:2-oxoglutarate aminotransferase activity"/>
    <property type="evidence" value="ECO:0007669"/>
    <property type="project" value="UniProtKB-EC"/>
</dbReference>
<comment type="similarity">
    <text evidence="3">Belongs to the class-V pyridoxal-phosphate-dependent aminotransferase family. SerC subfamily.</text>
</comment>
<dbReference type="GO" id="GO:0005737">
    <property type="term" value="C:cytoplasm"/>
    <property type="evidence" value="ECO:0007669"/>
    <property type="project" value="TreeGrafter"/>
</dbReference>
<dbReference type="Gene3D" id="3.40.640.10">
    <property type="entry name" value="Type I PLP-dependent aspartate aminotransferase-like (Major domain)"/>
    <property type="match status" value="1"/>
</dbReference>
<dbReference type="PANTHER" id="PTHR43247">
    <property type="entry name" value="PHOSPHOSERINE AMINOTRANSFERASE"/>
    <property type="match status" value="1"/>
</dbReference>
<dbReference type="OrthoDB" id="1703350at2759"/>
<name>A0A9P3GD50_9APHY</name>
<evidence type="ECO:0000256" key="7">
    <source>
        <dbReference type="ARBA" id="ARBA00022679"/>
    </source>
</evidence>
<comment type="catalytic activity">
    <reaction evidence="10">
        <text>O-phospho-L-serine + 2-oxoglutarate = 3-phosphooxypyruvate + L-glutamate</text>
        <dbReference type="Rhea" id="RHEA:14329"/>
        <dbReference type="ChEBI" id="CHEBI:16810"/>
        <dbReference type="ChEBI" id="CHEBI:18110"/>
        <dbReference type="ChEBI" id="CHEBI:29985"/>
        <dbReference type="ChEBI" id="CHEBI:57524"/>
        <dbReference type="EC" id="2.6.1.52"/>
    </reaction>
</comment>
<protein>
    <recommendedName>
        <fullName evidence="4">phosphoserine transaminase</fullName>
        <ecNumber evidence="4">2.6.1.52</ecNumber>
    </recommendedName>
</protein>
<dbReference type="InterPro" id="IPR000192">
    <property type="entry name" value="Aminotrans_V_dom"/>
</dbReference>
<dbReference type="InterPro" id="IPR015421">
    <property type="entry name" value="PyrdxlP-dep_Trfase_major"/>
</dbReference>
<evidence type="ECO:0000256" key="10">
    <source>
        <dbReference type="ARBA" id="ARBA00049007"/>
    </source>
</evidence>
<evidence type="ECO:0000259" key="11">
    <source>
        <dbReference type="Pfam" id="PF00266"/>
    </source>
</evidence>
<dbReference type="EMBL" id="BPQB01000022">
    <property type="protein sequence ID" value="GJE91650.1"/>
    <property type="molecule type" value="Genomic_DNA"/>
</dbReference>
<dbReference type="InterPro" id="IPR022278">
    <property type="entry name" value="Pser_aminoTfrase"/>
</dbReference>
<reference evidence="12 13" key="1">
    <citation type="submission" date="2021-08" db="EMBL/GenBank/DDBJ databases">
        <title>Draft Genome Sequence of Phanerochaete sordida strain YK-624.</title>
        <authorList>
            <person name="Mori T."/>
            <person name="Dohra H."/>
            <person name="Suzuki T."/>
            <person name="Kawagishi H."/>
            <person name="Hirai H."/>
        </authorList>
    </citation>
    <scope>NUCLEOTIDE SEQUENCE [LARGE SCALE GENOMIC DNA]</scope>
    <source>
        <strain evidence="12 13">YK-624</strain>
    </source>
</reference>
<evidence type="ECO:0000256" key="6">
    <source>
        <dbReference type="ARBA" id="ARBA00022605"/>
    </source>
</evidence>
<dbReference type="GO" id="GO:0006564">
    <property type="term" value="P:L-serine biosynthetic process"/>
    <property type="evidence" value="ECO:0007669"/>
    <property type="project" value="UniProtKB-KW"/>
</dbReference>
<comment type="caution">
    <text evidence="12">The sequence shown here is derived from an EMBL/GenBank/DDBJ whole genome shotgun (WGS) entry which is preliminary data.</text>
</comment>
<proteinExistence type="inferred from homology"/>
<accession>A0A9P3GD50</accession>
<evidence type="ECO:0000256" key="3">
    <source>
        <dbReference type="ARBA" id="ARBA00006904"/>
    </source>
</evidence>
<dbReference type="Pfam" id="PF00266">
    <property type="entry name" value="Aminotran_5"/>
    <property type="match status" value="1"/>
</dbReference>
<dbReference type="EC" id="2.6.1.52" evidence="4"/>
<dbReference type="NCBIfam" id="NF003764">
    <property type="entry name" value="PRK05355.1"/>
    <property type="match status" value="1"/>
</dbReference>
<gene>
    <name evidence="12" type="ORF">PsYK624_078000</name>
</gene>
<evidence type="ECO:0000256" key="5">
    <source>
        <dbReference type="ARBA" id="ARBA00022576"/>
    </source>
</evidence>